<proteinExistence type="predicted"/>
<dbReference type="Gene3D" id="1.10.287.1080">
    <property type="entry name" value="MazG-like"/>
    <property type="match status" value="1"/>
</dbReference>
<evidence type="ECO:0000313" key="3">
    <source>
        <dbReference type="Proteomes" id="UP001515480"/>
    </source>
</evidence>
<organism evidence="2 3">
    <name type="scientific">Prymnesium parvum</name>
    <name type="common">Toxic golden alga</name>
    <dbReference type="NCBI Taxonomy" id="97485"/>
    <lineage>
        <taxon>Eukaryota</taxon>
        <taxon>Haptista</taxon>
        <taxon>Haptophyta</taxon>
        <taxon>Prymnesiophyceae</taxon>
        <taxon>Prymnesiales</taxon>
        <taxon>Prymnesiaceae</taxon>
        <taxon>Prymnesium</taxon>
    </lineage>
</organism>
<dbReference type="InterPro" id="IPR004518">
    <property type="entry name" value="MazG-like_dom"/>
</dbReference>
<keyword evidence="3" id="KW-1185">Reference proteome</keyword>
<dbReference type="GO" id="GO:0047429">
    <property type="term" value="F:nucleoside triphosphate diphosphatase activity"/>
    <property type="evidence" value="ECO:0007669"/>
    <property type="project" value="TreeGrafter"/>
</dbReference>
<reference evidence="2 3" key="1">
    <citation type="journal article" date="2024" name="Science">
        <title>Giant polyketide synthase enzymes in the biosynthesis of giant marine polyether toxins.</title>
        <authorList>
            <person name="Fallon T.R."/>
            <person name="Shende V.V."/>
            <person name="Wierzbicki I.H."/>
            <person name="Pendleton A.L."/>
            <person name="Watervoot N.F."/>
            <person name="Auber R.P."/>
            <person name="Gonzalez D.J."/>
            <person name="Wisecaver J.H."/>
            <person name="Moore B.S."/>
        </authorList>
    </citation>
    <scope>NUCLEOTIDE SEQUENCE [LARGE SCALE GENOMIC DNA]</scope>
    <source>
        <strain evidence="2 3">12B1</strain>
    </source>
</reference>
<dbReference type="SUPFAM" id="SSF101386">
    <property type="entry name" value="all-alpha NTP pyrophosphatases"/>
    <property type="match status" value="1"/>
</dbReference>
<accession>A0AB34IRY9</accession>
<comment type="caution">
    <text evidence="2">The sequence shown here is derived from an EMBL/GenBank/DDBJ whole genome shotgun (WGS) entry which is preliminary data.</text>
</comment>
<dbReference type="GO" id="GO:0046052">
    <property type="term" value="P:UTP catabolic process"/>
    <property type="evidence" value="ECO:0007669"/>
    <property type="project" value="TreeGrafter"/>
</dbReference>
<evidence type="ECO:0000259" key="1">
    <source>
        <dbReference type="Pfam" id="PF03819"/>
    </source>
</evidence>
<feature type="domain" description="NTP pyrophosphohydrolase MazG-like" evidence="1">
    <location>
        <begin position="25"/>
        <end position="101"/>
    </location>
</feature>
<protein>
    <recommendedName>
        <fullName evidence="1">NTP pyrophosphohydrolase MazG-like domain-containing protein</fullName>
    </recommendedName>
</protein>
<dbReference type="Proteomes" id="UP001515480">
    <property type="component" value="Unassembled WGS sequence"/>
</dbReference>
<dbReference type="GO" id="GO:0046081">
    <property type="term" value="P:dUTP catabolic process"/>
    <property type="evidence" value="ECO:0007669"/>
    <property type="project" value="TreeGrafter"/>
</dbReference>
<dbReference type="InterPro" id="IPR011551">
    <property type="entry name" value="NTP_PyrPHydrolase_MazG"/>
</dbReference>
<sequence>MSSKLELLAATVDRLGAECPWTAAQKSEDMMHYLRKECLEVEEVLLGARSRPVDKANLTQELGDVLFDVLLLIRVSARDHGIDLESCCTSAVEKIERRCPYLSDPALRAATASDATRLWSQAKLAEQTAGGCHNAAESRTHEPCLASAQVVGTAPVECEEVVGARAAASISRHEEGAIDTPLAGLSEWEADLLSDLRRGSDASDEDLSYTSGD</sequence>
<dbReference type="PANTHER" id="PTHR30522">
    <property type="entry name" value="NUCLEOSIDE TRIPHOSPHATE PYROPHOSPHOHYDROLASE"/>
    <property type="match status" value="1"/>
</dbReference>
<evidence type="ECO:0000313" key="2">
    <source>
        <dbReference type="EMBL" id="KAL1504378.1"/>
    </source>
</evidence>
<dbReference type="GO" id="GO:0006203">
    <property type="term" value="P:dGTP catabolic process"/>
    <property type="evidence" value="ECO:0007669"/>
    <property type="project" value="TreeGrafter"/>
</dbReference>
<dbReference type="PANTHER" id="PTHR30522:SF0">
    <property type="entry name" value="NUCLEOSIDE TRIPHOSPHATE PYROPHOSPHOHYDROLASE"/>
    <property type="match status" value="1"/>
</dbReference>
<dbReference type="AlphaFoldDB" id="A0AB34IRY9"/>
<dbReference type="GO" id="GO:0046076">
    <property type="term" value="P:dTTP catabolic process"/>
    <property type="evidence" value="ECO:0007669"/>
    <property type="project" value="TreeGrafter"/>
</dbReference>
<dbReference type="GO" id="GO:0046047">
    <property type="term" value="P:TTP catabolic process"/>
    <property type="evidence" value="ECO:0007669"/>
    <property type="project" value="TreeGrafter"/>
</dbReference>
<dbReference type="Pfam" id="PF03819">
    <property type="entry name" value="MazG"/>
    <property type="match status" value="1"/>
</dbReference>
<dbReference type="GO" id="GO:0046061">
    <property type="term" value="P:dATP catabolic process"/>
    <property type="evidence" value="ECO:0007669"/>
    <property type="project" value="TreeGrafter"/>
</dbReference>
<dbReference type="EMBL" id="JBGBPQ010000020">
    <property type="protein sequence ID" value="KAL1504378.1"/>
    <property type="molecule type" value="Genomic_DNA"/>
</dbReference>
<gene>
    <name evidence="2" type="ORF">AB1Y20_010784</name>
</gene>
<name>A0AB34IRY9_PRYPA</name>